<sequence length="123" mass="14398">MYIFTEIIILIASTLIYGQINEYEDIEETDTEARTLPADLQIMMYVNKTDEELQYEDCMRSYTLCRTFDKHRDYIGVCAVDKRTGIKKTFGSFCEMVYENCKIMMGAWGFFHDGRCETEFGPS</sequence>
<evidence type="ECO:0008006" key="3">
    <source>
        <dbReference type="Google" id="ProtNLM"/>
    </source>
</evidence>
<proteinExistence type="predicted"/>
<name>A0A2A4J7N5_HELVI</name>
<keyword evidence="1" id="KW-0732">Signal</keyword>
<evidence type="ECO:0000256" key="1">
    <source>
        <dbReference type="SAM" id="SignalP"/>
    </source>
</evidence>
<evidence type="ECO:0000313" key="2">
    <source>
        <dbReference type="EMBL" id="PCG68095.1"/>
    </source>
</evidence>
<organism evidence="2">
    <name type="scientific">Heliothis virescens</name>
    <name type="common">Tobacco budworm moth</name>
    <dbReference type="NCBI Taxonomy" id="7102"/>
    <lineage>
        <taxon>Eukaryota</taxon>
        <taxon>Metazoa</taxon>
        <taxon>Ecdysozoa</taxon>
        <taxon>Arthropoda</taxon>
        <taxon>Hexapoda</taxon>
        <taxon>Insecta</taxon>
        <taxon>Pterygota</taxon>
        <taxon>Neoptera</taxon>
        <taxon>Endopterygota</taxon>
        <taxon>Lepidoptera</taxon>
        <taxon>Glossata</taxon>
        <taxon>Ditrysia</taxon>
        <taxon>Noctuoidea</taxon>
        <taxon>Noctuidae</taxon>
        <taxon>Heliothinae</taxon>
        <taxon>Heliothis</taxon>
    </lineage>
</organism>
<feature type="chain" id="PRO_5012991856" description="Kazal-like domain-containing protein" evidence="1">
    <location>
        <begin position="19"/>
        <end position="123"/>
    </location>
</feature>
<comment type="caution">
    <text evidence="2">The sequence shown here is derived from an EMBL/GenBank/DDBJ whole genome shotgun (WGS) entry which is preliminary data.</text>
</comment>
<reference evidence="2" key="1">
    <citation type="submission" date="2017-09" db="EMBL/GenBank/DDBJ databases">
        <title>Contemporary evolution of a Lepidopteran species, Heliothis virescens, in response to modern agricultural practices.</title>
        <authorList>
            <person name="Fritz M.L."/>
            <person name="Deyonke A.M."/>
            <person name="Papanicolaou A."/>
            <person name="Micinski S."/>
            <person name="Westbrook J."/>
            <person name="Gould F."/>
        </authorList>
    </citation>
    <scope>NUCLEOTIDE SEQUENCE [LARGE SCALE GENOMIC DNA]</scope>
    <source>
        <strain evidence="2">HvINT-</strain>
        <tissue evidence="2">Whole body</tissue>
    </source>
</reference>
<feature type="signal peptide" evidence="1">
    <location>
        <begin position="1"/>
        <end position="18"/>
    </location>
</feature>
<dbReference type="EMBL" id="NWSH01002516">
    <property type="protein sequence ID" value="PCG68095.1"/>
    <property type="molecule type" value="Genomic_DNA"/>
</dbReference>
<gene>
    <name evidence="2" type="ORF">B5V51_5608</name>
</gene>
<accession>A0A2A4J7N5</accession>
<protein>
    <recommendedName>
        <fullName evidence="3">Kazal-like domain-containing protein</fullName>
    </recommendedName>
</protein>
<dbReference type="AlphaFoldDB" id="A0A2A4J7N5"/>
<dbReference type="Gene3D" id="3.30.60.30">
    <property type="match status" value="1"/>
</dbReference>